<evidence type="ECO:0000313" key="15">
    <source>
        <dbReference type="EMBL" id="KAJ6824864.1"/>
    </source>
</evidence>
<organism evidence="15 16">
    <name type="scientific">Iris pallida</name>
    <name type="common">Sweet iris</name>
    <dbReference type="NCBI Taxonomy" id="29817"/>
    <lineage>
        <taxon>Eukaryota</taxon>
        <taxon>Viridiplantae</taxon>
        <taxon>Streptophyta</taxon>
        <taxon>Embryophyta</taxon>
        <taxon>Tracheophyta</taxon>
        <taxon>Spermatophyta</taxon>
        <taxon>Magnoliopsida</taxon>
        <taxon>Liliopsida</taxon>
        <taxon>Asparagales</taxon>
        <taxon>Iridaceae</taxon>
        <taxon>Iridoideae</taxon>
        <taxon>Irideae</taxon>
        <taxon>Iris</taxon>
    </lineage>
</organism>
<dbReference type="PANTHER" id="PTHR43874:SF137">
    <property type="entry name" value="TWO-COMPONENT RESPONSE REGULATOR ARR11"/>
    <property type="match status" value="1"/>
</dbReference>
<evidence type="ECO:0000256" key="9">
    <source>
        <dbReference type="ARBA" id="ARBA00023163"/>
    </source>
</evidence>
<evidence type="ECO:0000259" key="14">
    <source>
        <dbReference type="PROSITE" id="PS51294"/>
    </source>
</evidence>
<proteinExistence type="inferred from homology"/>
<dbReference type="PANTHER" id="PTHR43874">
    <property type="entry name" value="TWO-COMPONENT RESPONSE REGULATOR"/>
    <property type="match status" value="1"/>
</dbReference>
<keyword evidence="6 11" id="KW-0805">Transcription regulation</keyword>
<dbReference type="InterPro" id="IPR006447">
    <property type="entry name" value="Myb_dom_plants"/>
</dbReference>
<dbReference type="GO" id="GO:0003700">
    <property type="term" value="F:DNA-binding transcription factor activity"/>
    <property type="evidence" value="ECO:0007669"/>
    <property type="project" value="UniProtKB-UniRule"/>
</dbReference>
<accession>A0AAX6G831</accession>
<dbReference type="GO" id="GO:0009736">
    <property type="term" value="P:cytokinin-activated signaling pathway"/>
    <property type="evidence" value="ECO:0007669"/>
    <property type="project" value="UniProtKB-KW"/>
</dbReference>
<sequence>MASSRSEAFPFGLRVLVVDDDPTWLKILEKMLRKCSYEVTTCALARVALELLRERREKFDIVISDVNMPDMDGFKLLEHVGLEMDLPVIMMSVDGETSRVMKGVQHGACDYLLKPIRMKELRNIWQHVYRKRIHEIKEIEGDISEEVQILRNSVEDFDDRQLFGGSDTSSLRKRKDMDGKEYSDQELNDTASVKKARVVWSVDLHQKFVNAVHQIGFDKVGPKKILDLMNVPGLTRENVASHLQKYRLYLSRLQKHNEGKGYGGNMQPDFKEPQAGFGLHKPTRTNQNNATSRFVPITQNTHSNGRIPNVHLNGLRSTVALHVRDQKDAITTDVPSTRKASSVPQLGVVLSFKGSNVDYKSIEPSMSKHQAWSGGIPVMQFMQYPKHDHEPYSLLEDYSSLPRPSQLRQIAAGQLQTPSSIISIACNAENDRTGLTQIKPVFTDYRSCLTKTTSPVACTIDSISVQVERGFITSQDFGSKYENNVSPTWMPPSREPSKKNATDLGSIPEDLHLYSLQNVGCFENVGLNDMQVFQYNDSTSLTEFASNWYDGLEVNCEYLYDSVDYPGIDDCLFA</sequence>
<evidence type="ECO:0000256" key="5">
    <source>
        <dbReference type="ARBA" id="ARBA00023012"/>
    </source>
</evidence>
<gene>
    <name evidence="15" type="ORF">M6B38_379805</name>
</gene>
<evidence type="ECO:0000256" key="11">
    <source>
        <dbReference type="PIRNR" id="PIRNR036392"/>
    </source>
</evidence>
<evidence type="ECO:0000256" key="1">
    <source>
        <dbReference type="ARBA" id="ARBA00004123"/>
    </source>
</evidence>
<dbReference type="InterPro" id="IPR011006">
    <property type="entry name" value="CheY-like_superfamily"/>
</dbReference>
<keyword evidence="10 11" id="KW-0539">Nucleus</keyword>
<keyword evidence="7 11" id="KW-0238">DNA-binding</keyword>
<dbReference type="GO" id="GO:0000160">
    <property type="term" value="P:phosphorelay signal transduction system"/>
    <property type="evidence" value="ECO:0007669"/>
    <property type="project" value="UniProtKB-KW"/>
</dbReference>
<dbReference type="PIRSF" id="PIRSF036392">
    <property type="entry name" value="RR_ARR_type-B"/>
    <property type="match status" value="1"/>
</dbReference>
<dbReference type="InterPro" id="IPR017053">
    <property type="entry name" value="Response_reg_B-typ_pln"/>
</dbReference>
<dbReference type="EMBL" id="JANAVB010021798">
    <property type="protein sequence ID" value="KAJ6824864.1"/>
    <property type="molecule type" value="Genomic_DNA"/>
</dbReference>
<dbReference type="SMART" id="SM00448">
    <property type="entry name" value="REC"/>
    <property type="match status" value="1"/>
</dbReference>
<dbReference type="InterPro" id="IPR045279">
    <property type="entry name" value="ARR-like"/>
</dbReference>
<dbReference type="Pfam" id="PF00249">
    <property type="entry name" value="Myb_DNA-binding"/>
    <property type="match status" value="1"/>
</dbReference>
<evidence type="ECO:0000256" key="8">
    <source>
        <dbReference type="ARBA" id="ARBA00023159"/>
    </source>
</evidence>
<dbReference type="InterPro" id="IPR001005">
    <property type="entry name" value="SANT/Myb"/>
</dbReference>
<dbReference type="GO" id="GO:0005634">
    <property type="term" value="C:nucleus"/>
    <property type="evidence" value="ECO:0007669"/>
    <property type="project" value="UniProtKB-SubCell"/>
</dbReference>
<evidence type="ECO:0000313" key="16">
    <source>
        <dbReference type="Proteomes" id="UP001140949"/>
    </source>
</evidence>
<dbReference type="Gene3D" id="3.40.50.2300">
    <property type="match status" value="1"/>
</dbReference>
<feature type="domain" description="HTH myb-type" evidence="14">
    <location>
        <begin position="192"/>
        <end position="251"/>
    </location>
</feature>
<comment type="caution">
    <text evidence="15">The sequence shown here is derived from an EMBL/GenBank/DDBJ whole genome shotgun (WGS) entry which is preliminary data.</text>
</comment>
<evidence type="ECO:0000256" key="2">
    <source>
        <dbReference type="ARBA" id="ARBA00006015"/>
    </source>
</evidence>
<keyword evidence="5 11" id="KW-0902">Two-component regulatory system</keyword>
<dbReference type="Proteomes" id="UP001140949">
    <property type="component" value="Unassembled WGS sequence"/>
</dbReference>
<dbReference type="FunFam" id="1.10.10.60:FF:000007">
    <property type="entry name" value="Two-component response regulator"/>
    <property type="match status" value="1"/>
</dbReference>
<evidence type="ECO:0000256" key="4">
    <source>
        <dbReference type="ARBA" id="ARBA00022864"/>
    </source>
</evidence>
<feature type="domain" description="Response regulatory" evidence="13">
    <location>
        <begin position="14"/>
        <end position="129"/>
    </location>
</feature>
<comment type="similarity">
    <text evidence="2">Belongs to the ARR family. Type-B subfamily.</text>
</comment>
<comment type="subcellular location">
    <subcellularLocation>
        <location evidence="1 11">Nucleus</location>
    </subcellularLocation>
</comment>
<keyword evidence="8 11" id="KW-0010">Activator</keyword>
<dbReference type="SUPFAM" id="SSF46689">
    <property type="entry name" value="Homeodomain-like"/>
    <property type="match status" value="1"/>
</dbReference>
<evidence type="ECO:0000256" key="10">
    <source>
        <dbReference type="ARBA" id="ARBA00023242"/>
    </source>
</evidence>
<dbReference type="NCBIfam" id="TIGR01557">
    <property type="entry name" value="myb_SHAQKYF"/>
    <property type="match status" value="1"/>
</dbReference>
<reference evidence="15" key="2">
    <citation type="submission" date="2023-04" db="EMBL/GenBank/DDBJ databases">
        <authorList>
            <person name="Bruccoleri R.E."/>
            <person name="Oakeley E.J."/>
            <person name="Faust A.-M."/>
            <person name="Dessus-Babus S."/>
            <person name="Altorfer M."/>
            <person name="Burckhardt D."/>
            <person name="Oertli M."/>
            <person name="Naumann U."/>
            <person name="Petersen F."/>
            <person name="Wong J."/>
        </authorList>
    </citation>
    <scope>NUCLEOTIDE SEQUENCE</scope>
    <source>
        <strain evidence="15">GSM-AAB239-AS_SAM_17_03QT</strain>
        <tissue evidence="15">Leaf</tissue>
    </source>
</reference>
<name>A0AAX6G831_IRIPA</name>
<dbReference type="CDD" id="cd17584">
    <property type="entry name" value="REC_typeB_ARR-like"/>
    <property type="match status" value="1"/>
</dbReference>
<dbReference type="SUPFAM" id="SSF52172">
    <property type="entry name" value="CheY-like"/>
    <property type="match status" value="1"/>
</dbReference>
<evidence type="ECO:0000259" key="13">
    <source>
        <dbReference type="PROSITE" id="PS50110"/>
    </source>
</evidence>
<evidence type="ECO:0000256" key="7">
    <source>
        <dbReference type="ARBA" id="ARBA00023125"/>
    </source>
</evidence>
<dbReference type="InterPro" id="IPR009057">
    <property type="entry name" value="Homeodomain-like_sf"/>
</dbReference>
<reference evidence="15" key="1">
    <citation type="journal article" date="2023" name="GigaByte">
        <title>Genome assembly of the bearded iris, Iris pallida Lam.</title>
        <authorList>
            <person name="Bruccoleri R.E."/>
            <person name="Oakeley E.J."/>
            <person name="Faust A.M.E."/>
            <person name="Altorfer M."/>
            <person name="Dessus-Babus S."/>
            <person name="Burckhardt D."/>
            <person name="Oertli M."/>
            <person name="Naumann U."/>
            <person name="Petersen F."/>
            <person name="Wong J."/>
        </authorList>
    </citation>
    <scope>NUCLEOTIDE SEQUENCE</scope>
    <source>
        <strain evidence="15">GSM-AAB239-AS_SAM_17_03QT</strain>
    </source>
</reference>
<dbReference type="Pfam" id="PF00072">
    <property type="entry name" value="Response_reg"/>
    <property type="match status" value="1"/>
</dbReference>
<comment type="function">
    <text evidence="11">Transcriptional activator that binds specific DNA sequence.</text>
</comment>
<dbReference type="GO" id="GO:0003677">
    <property type="term" value="F:DNA binding"/>
    <property type="evidence" value="ECO:0007669"/>
    <property type="project" value="UniProtKB-KW"/>
</dbReference>
<keyword evidence="4" id="KW-0932">Cytokinin signaling pathway</keyword>
<protein>
    <recommendedName>
        <fullName evidence="11">Two-component response regulator</fullName>
    </recommendedName>
</protein>
<evidence type="ECO:0000256" key="3">
    <source>
        <dbReference type="ARBA" id="ARBA00022553"/>
    </source>
</evidence>
<dbReference type="InterPro" id="IPR001789">
    <property type="entry name" value="Sig_transdc_resp-reg_receiver"/>
</dbReference>
<dbReference type="PROSITE" id="PS51294">
    <property type="entry name" value="HTH_MYB"/>
    <property type="match status" value="1"/>
</dbReference>
<dbReference type="PROSITE" id="PS50110">
    <property type="entry name" value="RESPONSE_REGULATORY"/>
    <property type="match status" value="1"/>
</dbReference>
<keyword evidence="9 11" id="KW-0804">Transcription</keyword>
<evidence type="ECO:0000256" key="6">
    <source>
        <dbReference type="ARBA" id="ARBA00023015"/>
    </source>
</evidence>
<evidence type="ECO:0000256" key="12">
    <source>
        <dbReference type="PROSITE-ProRule" id="PRU00169"/>
    </source>
</evidence>
<dbReference type="AlphaFoldDB" id="A0AAX6G831"/>
<dbReference type="Gene3D" id="1.10.10.60">
    <property type="entry name" value="Homeodomain-like"/>
    <property type="match status" value="1"/>
</dbReference>
<feature type="modified residue" description="4-aspartylphosphate" evidence="12">
    <location>
        <position position="65"/>
    </location>
</feature>
<keyword evidence="3 12" id="KW-0597">Phosphoprotein</keyword>
<keyword evidence="16" id="KW-1185">Reference proteome</keyword>
<dbReference type="InterPro" id="IPR017930">
    <property type="entry name" value="Myb_dom"/>
</dbReference>
<dbReference type="FunFam" id="3.40.50.2300:FF:000132">
    <property type="entry name" value="Two-component response regulator"/>
    <property type="match status" value="1"/>
</dbReference>